<dbReference type="EMBL" id="PGCI01000074">
    <property type="protein sequence ID" value="PLW42856.1"/>
    <property type="molecule type" value="Genomic_DNA"/>
</dbReference>
<dbReference type="AlphaFoldDB" id="A0A2N5UYZ8"/>
<proteinExistence type="predicted"/>
<reference evidence="2 3" key="1">
    <citation type="submission" date="2017-11" db="EMBL/GenBank/DDBJ databases">
        <title>De novo assembly and phasing of dikaryotic genomes from two isolates of Puccinia coronata f. sp. avenae, the causal agent of oat crown rust.</title>
        <authorList>
            <person name="Miller M.E."/>
            <person name="Zhang Y."/>
            <person name="Omidvar V."/>
            <person name="Sperschneider J."/>
            <person name="Schwessinger B."/>
            <person name="Raley C."/>
            <person name="Palmer J.M."/>
            <person name="Garnica D."/>
            <person name="Upadhyaya N."/>
            <person name="Rathjen J."/>
            <person name="Taylor J.M."/>
            <person name="Park R.F."/>
            <person name="Dodds P.N."/>
            <person name="Hirsch C.D."/>
            <person name="Kianian S.F."/>
            <person name="Figueroa M."/>
        </authorList>
    </citation>
    <scope>NUCLEOTIDE SEQUENCE [LARGE SCALE GENOMIC DNA]</scope>
    <source>
        <strain evidence="2">12SD80</strain>
    </source>
</reference>
<dbReference type="Proteomes" id="UP000235392">
    <property type="component" value="Unassembled WGS sequence"/>
</dbReference>
<evidence type="ECO:0000313" key="2">
    <source>
        <dbReference type="EMBL" id="PLW42856.1"/>
    </source>
</evidence>
<comment type="caution">
    <text evidence="2">The sequence shown here is derived from an EMBL/GenBank/DDBJ whole genome shotgun (WGS) entry which is preliminary data.</text>
</comment>
<gene>
    <name evidence="2" type="ORF">PCASD_07229</name>
</gene>
<accession>A0A2N5UYZ8</accession>
<name>A0A2N5UYZ8_9BASI</name>
<feature type="region of interest" description="Disordered" evidence="1">
    <location>
        <begin position="69"/>
        <end position="108"/>
    </location>
</feature>
<sequence length="108" mass="12187">MDVHNQELLFSYLAVIPSSIRGGDALSFLILAKLNEDLWNVVNNIIMNKVIFESPQATLTRLQEIVHLEESQKSKNATPSATKTTKDQPKSVYALMHKSKKGKRKPRP</sequence>
<organism evidence="2 3">
    <name type="scientific">Puccinia coronata f. sp. avenae</name>
    <dbReference type="NCBI Taxonomy" id="200324"/>
    <lineage>
        <taxon>Eukaryota</taxon>
        <taxon>Fungi</taxon>
        <taxon>Dikarya</taxon>
        <taxon>Basidiomycota</taxon>
        <taxon>Pucciniomycotina</taxon>
        <taxon>Pucciniomycetes</taxon>
        <taxon>Pucciniales</taxon>
        <taxon>Pucciniaceae</taxon>
        <taxon>Puccinia</taxon>
    </lineage>
</organism>
<protein>
    <submittedName>
        <fullName evidence="2">Uncharacterized protein</fullName>
    </submittedName>
</protein>
<evidence type="ECO:0000313" key="3">
    <source>
        <dbReference type="Proteomes" id="UP000235392"/>
    </source>
</evidence>
<evidence type="ECO:0000256" key="1">
    <source>
        <dbReference type="SAM" id="MobiDB-lite"/>
    </source>
</evidence>
<feature type="compositionally biased region" description="Polar residues" evidence="1">
    <location>
        <begin position="74"/>
        <end position="83"/>
    </location>
</feature>
<feature type="compositionally biased region" description="Basic residues" evidence="1">
    <location>
        <begin position="97"/>
        <end position="108"/>
    </location>
</feature>